<dbReference type="AlphaFoldDB" id="A0A066RH12"/>
<accession>A0A066RH12</accession>
<dbReference type="Pfam" id="PF10145">
    <property type="entry name" value="PhageMin_Tail"/>
    <property type="match status" value="1"/>
</dbReference>
<evidence type="ECO:0000313" key="3">
    <source>
        <dbReference type="EMBL" id="KDM89695.1"/>
    </source>
</evidence>
<gene>
    <name evidence="3" type="ORF">EA58_21040</name>
</gene>
<dbReference type="STRING" id="1654360.EA58_21040"/>
<dbReference type="InterPro" id="IPR010090">
    <property type="entry name" value="Phage_tape_meas"/>
</dbReference>
<keyword evidence="1" id="KW-1133">Transmembrane helix</keyword>
<feature type="transmembrane region" description="Helical" evidence="1">
    <location>
        <begin position="415"/>
        <end position="436"/>
    </location>
</feature>
<evidence type="ECO:0000313" key="4">
    <source>
        <dbReference type="Proteomes" id="UP000027192"/>
    </source>
</evidence>
<dbReference type="RefSeq" id="WP_036757232.1">
    <property type="nucleotide sequence ID" value="NZ_JAGSGC010000024.1"/>
</dbReference>
<feature type="domain" description="Phage tail tape measure protein" evidence="2">
    <location>
        <begin position="88"/>
        <end position="279"/>
    </location>
</feature>
<dbReference type="Proteomes" id="UP000027192">
    <property type="component" value="Unassembled WGS sequence"/>
</dbReference>
<feature type="transmembrane region" description="Helical" evidence="1">
    <location>
        <begin position="448"/>
        <end position="469"/>
    </location>
</feature>
<sequence length="627" mass="66928">MALPEPLRFTVGLIDQISKPLGNIQRQFNDMTSSYRDGTHTMVAGAAGVAGAGIALQQALMPAIEMDRALGEVKALGVTDDHLKAITKTALNFSAEYGQSAVEVIRHSEGIKNAIGDMPPAVMASATQSSATLAMAMKSDAQTVSRYLKNLYGNYQQQADAMGKDAWVAQIAGMTAEVKRLYGVEMDAIEGMIDGQHSLASTMGMSFQDQLSTFGFLSQQMSEGDANTQLTNFLEGALEAQKNLNVAFTDTNGQLLPMQQILKNVKPLIDDLSGANARKLLDDAGLGDGSLMLINMVKNMESFKSGYEAIGRVQGLGPATEMASTMADQWQRLEQGIFAIRAAFGSALLPSLLPVVQYLSDGAQEVVTWTQLFPNLTRVVGYGVIAVLGLAAAGGVLTLMAGIGKQAMATYMLTMKLFAGVTFLLGRGMTFLRGAVFAANLVMAANPIVLVVGAVVAAVAAVGALIYYWDDLKARFGDTTWFQILENAISLFTLPFRAAFALVRAGWQWVLSGFSDTSGFEFIGQMAGEIYNIFGGVFEWLKSMWDQIGTAMKGMLDWLPGFGGDDETASIQAVQAARPVAQVPQGGAAKALASYQSSSTHFGGVSIYAQQMNNPQDFANEMEMYAG</sequence>
<evidence type="ECO:0000259" key="2">
    <source>
        <dbReference type="Pfam" id="PF10145"/>
    </source>
</evidence>
<organism evidence="3 4">
    <name type="scientific">Photobacterium galatheae</name>
    <dbReference type="NCBI Taxonomy" id="1654360"/>
    <lineage>
        <taxon>Bacteria</taxon>
        <taxon>Pseudomonadati</taxon>
        <taxon>Pseudomonadota</taxon>
        <taxon>Gammaproteobacteria</taxon>
        <taxon>Vibrionales</taxon>
        <taxon>Vibrionaceae</taxon>
        <taxon>Photobacterium</taxon>
    </lineage>
</organism>
<keyword evidence="1" id="KW-0472">Membrane</keyword>
<keyword evidence="1" id="KW-0812">Transmembrane</keyword>
<comment type="caution">
    <text evidence="3">The sequence shown here is derived from an EMBL/GenBank/DDBJ whole genome shotgun (WGS) entry which is preliminary data.</text>
</comment>
<dbReference type="NCBIfam" id="TIGR01760">
    <property type="entry name" value="tape_meas_TP901"/>
    <property type="match status" value="1"/>
</dbReference>
<dbReference type="EMBL" id="JMIB01000045">
    <property type="protein sequence ID" value="KDM89695.1"/>
    <property type="molecule type" value="Genomic_DNA"/>
</dbReference>
<name>A0A066RH12_9GAMM</name>
<reference evidence="3 4" key="1">
    <citation type="submission" date="2014-04" db="EMBL/GenBank/DDBJ databases">
        <title>Draft genome sequence of Photobacterium halotolerans S2753: a solonamide, ngercheumicin and holomycin producer.</title>
        <authorList>
            <person name="Machado H.R."/>
            <person name="Gram L."/>
        </authorList>
    </citation>
    <scope>NUCLEOTIDE SEQUENCE [LARGE SCALE GENOMIC DNA]</scope>
    <source>
        <strain evidence="3 4">S2753</strain>
    </source>
</reference>
<dbReference type="OrthoDB" id="9813585at2"/>
<keyword evidence="4" id="KW-1185">Reference proteome</keyword>
<feature type="transmembrane region" description="Helical" evidence="1">
    <location>
        <begin position="379"/>
        <end position="403"/>
    </location>
</feature>
<protein>
    <submittedName>
        <fullName evidence="3">Tail tape measure protein</fullName>
    </submittedName>
</protein>
<evidence type="ECO:0000256" key="1">
    <source>
        <dbReference type="SAM" id="Phobius"/>
    </source>
</evidence>
<proteinExistence type="predicted"/>